<keyword evidence="1" id="KW-0175">Coiled coil</keyword>
<dbReference type="NCBIfam" id="TIGR02675">
    <property type="entry name" value="tape_meas_nterm"/>
    <property type="match status" value="1"/>
</dbReference>
<feature type="region of interest" description="Disordered" evidence="2">
    <location>
        <begin position="1394"/>
        <end position="1422"/>
    </location>
</feature>
<evidence type="ECO:0000259" key="3">
    <source>
        <dbReference type="Pfam" id="PF20155"/>
    </source>
</evidence>
<dbReference type="CDD" id="cd06503">
    <property type="entry name" value="ATP-synt_Fo_b"/>
    <property type="match status" value="1"/>
</dbReference>
<dbReference type="PANTHER" id="PTHR45615">
    <property type="entry name" value="MYOSIN HEAVY CHAIN, NON-MUSCLE"/>
    <property type="match status" value="1"/>
</dbReference>
<proteinExistence type="predicted"/>
<name>A0A558IPI3_9CORY</name>
<accession>A0A558IPI3</accession>
<gene>
    <name evidence="4" type="ORF">FQN05_07340</name>
</gene>
<dbReference type="RefSeq" id="WP_158381649.1">
    <property type="nucleotide sequence ID" value="NZ_VMTX01000009.1"/>
</dbReference>
<evidence type="ECO:0000256" key="2">
    <source>
        <dbReference type="SAM" id="MobiDB-lite"/>
    </source>
</evidence>
<protein>
    <submittedName>
        <fullName evidence="4">Tape measure protein</fullName>
    </submittedName>
</protein>
<sequence length="2333" mass="243681">MATELGTGWIRIAPDVSKITPEVAKALDATQKTADASGKGMGAKIVGGLRGIMKTGMISVGTAAGASLGASITKGVGRLTAIENAEAKLTGLGNSANDVSAIMGNALTSVKGTAYGLDAAATTAAMVVASGIAPGKELEQVLTTVADTAGIAGASMDEMGAIFGSVAARGKLQGDDLMQLTSRGIPVLQMLGDELGKTSEEISDMVSAGEIDFQTFESALRNHIGGAAQEAGKTTSGSFSNMWAAASRFGAQLAGPFYNQAAGVFTGITDSIDGMATKAGPYIDQFDSWLGGSAIPKLKELGSGVKEATSGFINSKEIQSLATGTKEVFSELVSTGARLAPTIGKIGGELAKASASLGISGWQLLLTTLEGANGVIGALTPGIEKLSGFMADHPALVTAAVGAYAGFKTLPGIVEKATGVLGPHVSRIGKVKDELVNLGPGIRDLKTYYSETGREIGTFDAAMQMAATSGNKTMSQMARAYTQASVPLKDLAATHKTAAAEAKAGALLAGNSWDAADRMIAQAGHSVVGSVTNMAGTVKGLGAGAFTGLKSAAGGVIDYFGGPWAVGIAAATGVVLAVVDANRRAEDAQRQMAQAAAESAEVQRELAAAVAGTTGELNAQALEAAAKAVDNSMTEFIATGEMLDGFISKVDTAAMRQAQTGKEQREANREARETKKAYKELKDTAEDLGISMEDLGNVVAEGGRQYNDLQSNLRGSGEAGNAAADELEAAREKMQATIDAARNMEPSFAQAASAVDVLADSAASGEDKLSALEQLMESMGLVPKMAEEALMDTADAVDKMVESAVNSQLPVETLGDALFGLDGKLEPTNASSRMLHNNLTDLRHELQQAAVSGADTQEAFDLMQPALQSLKEQFGLTDDQLQELISSYGLVPDTINTALNLEGAGDTTKQLASVWASLDGLEEGKTINVGILDESAAKYLDQLEYDIQELPDGTFEVTGSTEEASANLEQVINRMAEIDGTDVDVSLALDNTVFEMNAQQAQDLIEYLDIQEPTPQAQMIIDELESNHSIAMGDLAVLDAQSPTPTADLAKHLLDNKVKDADGKLTQLAGRKPKPVIDADVGPLKKAINWANSLLDSLRGRSVTVSGTAGHAHGGRVPKLAAGGRLPVYGPGTHIVDGFLGVDEAGMPTVRVNRGEWVVNDRRSDLFSGTLGALNSGTAHDIVSNLYRELPRLTGGAALQQQRNQVAPGQLQALAGGGVIGSITDIVKKNFPMMTITSTLRNSNDYHGMGKAVDFSNGYDDTPEMQAAAKFFADNYGSQLLELIHSPFGNNIKNGKSVGDGFGFYGAGTMNQHRNHVHVAADAPLSATSAKPDMKVSVDVADGGSSGSSATKTSRSMQWSNDDDVDVSFGSADSIYKGVAKALRVSKRREFKVGKTTENRTSVTPSDTDPLKGSKASDGGSGSGWGHSFFVEEIARNAKAHGLPERGAMIGVGTAFVESGNPLKMYANRAVPDSLQYRHDAVGSDHDSVGLFQQRQAGWGTLAQRMNPYQSAGLFFDAMLRKFPDWPSMAPGAVAQGVQVSAFPDRYAKVMGAALEAVKNTSLYDSGGWLEHGKLARNMSGKPEPVLTNGQWGDVHGTMIAIPRLVGSIDRLVPVLADIARTGKYTGNHGLDLPENSTFVVAAKKVYAVGKDLEAQAKKLEQGYIDAGRQLTAWTNTNVRFFDNTEIVMDAEAGLQATREQNAQDLANIAIAEKQLAEARDNLAKAQSEDAALSTKTQRKLADAERAVEEARKESIATSQDAKATQKQQEAKAKKLTDAERKLARAREDAAEELKKSGNDNADAVVSAMEDVETAEEQLANARENAQGAAKRLEAAERTLAGARLTVVSDLVNSMSDAMNSAFESLGQYVDQAVRFGGIVEETKQSISKLAQERVSLNLATIKSLGDLRIAEWDVARSRMDGAIDVASAEANLAKAREGHLVMGATSVSALGDAVDRFRVLGMDAADALGTSVVINSKEIRAAEAALAKARATAAIGELEAQNRARIAAIAAAKATAIQAQNAAILTAHTEMLAKQSAQLNGMNNSQQTALQQRVHGGQKTAGGVLGVLGGLVTGGIGVATMNPALIATAIGLGAKGIADTVTGATILKNHDKKAADEAWNALSRTDRVGIGLGAGSSALASAAGIGASAYTGNAAWATAGLDAGTQIWDATVTGLAERQKAAFDKIDAEYADAMAGIEGKYGSRIAGLEAQQAAVEADFQMKREALAAEEAYQELQKRIAESSSKVETEALVRASEVAAARREDLVAAARETNQLLQQNVTVQIPAGQAWTSDQLESYLTQLFAEFNGVKADVEQIRQDNKPNGLDIIMAGR</sequence>
<feature type="domain" description="Tape measure protein N-terminal" evidence="3">
    <location>
        <begin position="78"/>
        <end position="252"/>
    </location>
</feature>
<dbReference type="Proteomes" id="UP000320648">
    <property type="component" value="Unassembled WGS sequence"/>
</dbReference>
<dbReference type="InterPro" id="IPR013491">
    <property type="entry name" value="Tape_meas_N"/>
</dbReference>
<organism evidence="4 5">
    <name type="scientific">Corynebacterium aurimucosum</name>
    <dbReference type="NCBI Taxonomy" id="169292"/>
    <lineage>
        <taxon>Bacteria</taxon>
        <taxon>Bacillati</taxon>
        <taxon>Actinomycetota</taxon>
        <taxon>Actinomycetes</taxon>
        <taxon>Mycobacteriales</taxon>
        <taxon>Corynebacteriaceae</taxon>
        <taxon>Corynebacterium</taxon>
    </lineage>
</organism>
<feature type="compositionally biased region" description="Basic and acidic residues" evidence="2">
    <location>
        <begin position="1743"/>
        <end position="1755"/>
    </location>
</feature>
<feature type="region of interest" description="Disordered" evidence="2">
    <location>
        <begin position="1337"/>
        <end position="1362"/>
    </location>
</feature>
<feature type="compositionally biased region" description="Low complexity" evidence="2">
    <location>
        <begin position="1337"/>
        <end position="1354"/>
    </location>
</feature>
<dbReference type="Pfam" id="PF20155">
    <property type="entry name" value="TMP_3"/>
    <property type="match status" value="1"/>
</dbReference>
<evidence type="ECO:0000313" key="5">
    <source>
        <dbReference type="Proteomes" id="UP000320648"/>
    </source>
</evidence>
<feature type="coiled-coil region" evidence="1">
    <location>
        <begin position="578"/>
        <end position="605"/>
    </location>
</feature>
<dbReference type="EMBL" id="VMTX01000009">
    <property type="protein sequence ID" value="TVU83294.1"/>
    <property type="molecule type" value="Genomic_DNA"/>
</dbReference>
<reference evidence="4 5" key="1">
    <citation type="submission" date="2019-07" db="EMBL/GenBank/DDBJ databases">
        <title>Draft genome of C. aurimucosum strain 15-4290.</title>
        <authorList>
            <person name="Pacheco L.G.C."/>
            <person name="Aguiar E.R.G.R."/>
            <person name="Navas J."/>
            <person name="Santos C.S."/>
            <person name="Rocha D.J.P.G."/>
        </authorList>
    </citation>
    <scope>NUCLEOTIDE SEQUENCE [LARGE SCALE GENOMIC DNA]</scope>
    <source>
        <strain evidence="4 5">15-4290</strain>
    </source>
</reference>
<evidence type="ECO:0000313" key="4">
    <source>
        <dbReference type="EMBL" id="TVU83294.1"/>
    </source>
</evidence>
<feature type="region of interest" description="Disordered" evidence="2">
    <location>
        <begin position="1743"/>
        <end position="1801"/>
    </location>
</feature>
<feature type="compositionally biased region" description="Basic and acidic residues" evidence="2">
    <location>
        <begin position="1769"/>
        <end position="1798"/>
    </location>
</feature>
<comment type="caution">
    <text evidence="4">The sequence shown here is derived from an EMBL/GenBank/DDBJ whole genome shotgun (WGS) entry which is preliminary data.</text>
</comment>
<evidence type="ECO:0000256" key="1">
    <source>
        <dbReference type="SAM" id="Coils"/>
    </source>
</evidence>
<dbReference type="PANTHER" id="PTHR45615:SF80">
    <property type="entry name" value="GRIP DOMAIN-CONTAINING PROTEIN"/>
    <property type="match status" value="1"/>
</dbReference>